<protein>
    <submittedName>
        <fullName evidence="1">Uncharacterized protein</fullName>
    </submittedName>
</protein>
<dbReference type="AlphaFoldDB" id="A0A0D0C0Q6"/>
<reference evidence="1 2" key="1">
    <citation type="submission" date="2014-04" db="EMBL/GenBank/DDBJ databases">
        <title>Evolutionary Origins and Diversification of the Mycorrhizal Mutualists.</title>
        <authorList>
            <consortium name="DOE Joint Genome Institute"/>
            <consortium name="Mycorrhizal Genomics Consortium"/>
            <person name="Kohler A."/>
            <person name="Kuo A."/>
            <person name="Nagy L.G."/>
            <person name="Floudas D."/>
            <person name="Copeland A."/>
            <person name="Barry K.W."/>
            <person name="Cichocki N."/>
            <person name="Veneault-Fourrey C."/>
            <person name="LaButti K."/>
            <person name="Lindquist E.A."/>
            <person name="Lipzen A."/>
            <person name="Lundell T."/>
            <person name="Morin E."/>
            <person name="Murat C."/>
            <person name="Riley R."/>
            <person name="Ohm R."/>
            <person name="Sun H."/>
            <person name="Tunlid A."/>
            <person name="Henrissat B."/>
            <person name="Grigoriev I.V."/>
            <person name="Hibbett D.S."/>
            <person name="Martin F."/>
        </authorList>
    </citation>
    <scope>NUCLEOTIDE SEQUENCE [LARGE SCALE GENOMIC DNA]</scope>
    <source>
        <strain evidence="1 2">FD-317 M1</strain>
    </source>
</reference>
<evidence type="ECO:0000313" key="1">
    <source>
        <dbReference type="EMBL" id="KIK51202.1"/>
    </source>
</evidence>
<proteinExistence type="predicted"/>
<gene>
    <name evidence="1" type="ORF">GYMLUDRAFT_181768</name>
</gene>
<evidence type="ECO:0000313" key="2">
    <source>
        <dbReference type="Proteomes" id="UP000053593"/>
    </source>
</evidence>
<keyword evidence="2" id="KW-1185">Reference proteome</keyword>
<dbReference type="HOGENOM" id="CLU_206869_0_0_1"/>
<dbReference type="Proteomes" id="UP000053593">
    <property type="component" value="Unassembled WGS sequence"/>
</dbReference>
<organism evidence="1 2">
    <name type="scientific">Collybiopsis luxurians FD-317 M1</name>
    <dbReference type="NCBI Taxonomy" id="944289"/>
    <lineage>
        <taxon>Eukaryota</taxon>
        <taxon>Fungi</taxon>
        <taxon>Dikarya</taxon>
        <taxon>Basidiomycota</taxon>
        <taxon>Agaricomycotina</taxon>
        <taxon>Agaricomycetes</taxon>
        <taxon>Agaricomycetidae</taxon>
        <taxon>Agaricales</taxon>
        <taxon>Marasmiineae</taxon>
        <taxon>Omphalotaceae</taxon>
        <taxon>Collybiopsis</taxon>
        <taxon>Collybiopsis luxurians</taxon>
    </lineage>
</organism>
<dbReference type="EMBL" id="KN834870">
    <property type="protein sequence ID" value="KIK51202.1"/>
    <property type="molecule type" value="Genomic_DNA"/>
</dbReference>
<sequence length="81" mass="8442">MSDSTGPLSGGTSQLLVVGSSLTGATCNTTLPANDFFFSVGNSTSECGPYPFTQFTGADLPITIFVRVLTEPFLNDINSCL</sequence>
<name>A0A0D0C0Q6_9AGAR</name>
<accession>A0A0D0C0Q6</accession>
<dbReference type="OrthoDB" id="2591431at2759"/>